<sequence>MPQNGREAIEILGREHVLELEFSRKFASVASFRNILVHDYMEI</sequence>
<dbReference type="InterPro" id="IPR037038">
    <property type="entry name" value="HepT-like_sf"/>
</dbReference>
<evidence type="ECO:0000313" key="6">
    <source>
        <dbReference type="Proteomes" id="UP000231246"/>
    </source>
</evidence>
<dbReference type="GO" id="GO:0004540">
    <property type="term" value="F:RNA nuclease activity"/>
    <property type="evidence" value="ECO:0007669"/>
    <property type="project" value="InterPro"/>
</dbReference>
<feature type="non-terminal residue" evidence="5">
    <location>
        <position position="43"/>
    </location>
</feature>
<dbReference type="InterPro" id="IPR008201">
    <property type="entry name" value="HepT-like"/>
</dbReference>
<dbReference type="Pfam" id="PF01934">
    <property type="entry name" value="HepT-like"/>
    <property type="match status" value="1"/>
</dbReference>
<evidence type="ECO:0000256" key="4">
    <source>
        <dbReference type="ARBA" id="ARBA00024207"/>
    </source>
</evidence>
<dbReference type="GO" id="GO:0110001">
    <property type="term" value="C:toxin-antitoxin complex"/>
    <property type="evidence" value="ECO:0007669"/>
    <property type="project" value="InterPro"/>
</dbReference>
<dbReference type="Proteomes" id="UP000231246">
    <property type="component" value="Unassembled WGS sequence"/>
</dbReference>
<dbReference type="GO" id="GO:0016787">
    <property type="term" value="F:hydrolase activity"/>
    <property type="evidence" value="ECO:0007669"/>
    <property type="project" value="UniProtKB-KW"/>
</dbReference>
<keyword evidence="2" id="KW-0540">Nuclease</keyword>
<dbReference type="EMBL" id="PCTA01000009">
    <property type="protein sequence ID" value="PIP61953.1"/>
    <property type="molecule type" value="Genomic_DNA"/>
</dbReference>
<accession>A0A2H0BW89</accession>
<keyword evidence="3" id="KW-0378">Hydrolase</keyword>
<proteinExistence type="inferred from homology"/>
<gene>
    <name evidence="5" type="ORF">COW99_00970</name>
</gene>
<evidence type="ECO:0008006" key="7">
    <source>
        <dbReference type="Google" id="ProtNLM"/>
    </source>
</evidence>
<keyword evidence="1" id="KW-1277">Toxin-antitoxin system</keyword>
<organism evidence="5 6">
    <name type="scientific">Candidatus Roizmanbacteria bacterium CG22_combo_CG10-13_8_21_14_all_38_20</name>
    <dbReference type="NCBI Taxonomy" id="1974862"/>
    <lineage>
        <taxon>Bacteria</taxon>
        <taxon>Candidatus Roizmaniibacteriota</taxon>
    </lineage>
</organism>
<dbReference type="Gene3D" id="1.20.120.580">
    <property type="entry name" value="bsu32300-like"/>
    <property type="match status" value="1"/>
</dbReference>
<dbReference type="AlphaFoldDB" id="A0A2H0BW89"/>
<evidence type="ECO:0000256" key="1">
    <source>
        <dbReference type="ARBA" id="ARBA00022649"/>
    </source>
</evidence>
<evidence type="ECO:0000313" key="5">
    <source>
        <dbReference type="EMBL" id="PIP61953.1"/>
    </source>
</evidence>
<comment type="similarity">
    <text evidence="4">Belongs to the HepT RNase toxin family.</text>
</comment>
<reference evidence="5 6" key="1">
    <citation type="submission" date="2017-09" db="EMBL/GenBank/DDBJ databases">
        <title>Depth-based differentiation of microbial function through sediment-hosted aquifers and enrichment of novel symbionts in the deep terrestrial subsurface.</title>
        <authorList>
            <person name="Probst A.J."/>
            <person name="Ladd B."/>
            <person name="Jarett J.K."/>
            <person name="Geller-Mcgrath D.E."/>
            <person name="Sieber C.M."/>
            <person name="Emerson J.B."/>
            <person name="Anantharaman K."/>
            <person name="Thomas B.C."/>
            <person name="Malmstrom R."/>
            <person name="Stieglmeier M."/>
            <person name="Klingl A."/>
            <person name="Woyke T."/>
            <person name="Ryan C.M."/>
            <person name="Banfield J.F."/>
        </authorList>
    </citation>
    <scope>NUCLEOTIDE SEQUENCE [LARGE SCALE GENOMIC DNA]</scope>
    <source>
        <strain evidence="5">CG22_combo_CG10-13_8_21_14_all_38_20</strain>
    </source>
</reference>
<name>A0A2H0BW89_9BACT</name>
<comment type="caution">
    <text evidence="5">The sequence shown here is derived from an EMBL/GenBank/DDBJ whole genome shotgun (WGS) entry which is preliminary data.</text>
</comment>
<protein>
    <recommendedName>
        <fullName evidence="7">DUF86 domain-containing protein</fullName>
    </recommendedName>
</protein>
<evidence type="ECO:0000256" key="3">
    <source>
        <dbReference type="ARBA" id="ARBA00022801"/>
    </source>
</evidence>
<evidence type="ECO:0000256" key="2">
    <source>
        <dbReference type="ARBA" id="ARBA00022722"/>
    </source>
</evidence>